<feature type="transmembrane region" description="Helical" evidence="2">
    <location>
        <begin position="116"/>
        <end position="136"/>
    </location>
</feature>
<evidence type="ECO:0000256" key="1">
    <source>
        <dbReference type="SAM" id="MobiDB-lite"/>
    </source>
</evidence>
<organism evidence="3 4">
    <name type="scientific">Rhizobium loti</name>
    <name type="common">Mesorhizobium loti</name>
    <dbReference type="NCBI Taxonomy" id="381"/>
    <lineage>
        <taxon>Bacteria</taxon>
        <taxon>Pseudomonadati</taxon>
        <taxon>Pseudomonadota</taxon>
        <taxon>Alphaproteobacteria</taxon>
        <taxon>Hyphomicrobiales</taxon>
        <taxon>Phyllobacteriaceae</taxon>
        <taxon>Mesorhizobium</taxon>
    </lineage>
</organism>
<dbReference type="PANTHER" id="PTHR34980:SF2">
    <property type="entry name" value="INNER MEMBRANE PROTEIN YHAH-RELATED"/>
    <property type="match status" value="1"/>
</dbReference>
<proteinExistence type="predicted"/>
<evidence type="ECO:0000313" key="4">
    <source>
        <dbReference type="Proteomes" id="UP000053176"/>
    </source>
</evidence>
<feature type="compositionally biased region" description="Polar residues" evidence="1">
    <location>
        <begin position="61"/>
        <end position="70"/>
    </location>
</feature>
<evidence type="ECO:0000256" key="2">
    <source>
        <dbReference type="SAM" id="Phobius"/>
    </source>
</evidence>
<dbReference type="InterPro" id="IPR008523">
    <property type="entry name" value="DUF805"/>
</dbReference>
<evidence type="ECO:0008006" key="5">
    <source>
        <dbReference type="Google" id="ProtNLM"/>
    </source>
</evidence>
<name>A0A101KMX6_RHILI</name>
<dbReference type="InterPro" id="IPR012340">
    <property type="entry name" value="NA-bd_OB-fold"/>
</dbReference>
<dbReference type="EMBL" id="LPWA01000153">
    <property type="protein sequence ID" value="KUM23730.1"/>
    <property type="molecule type" value="Genomic_DNA"/>
</dbReference>
<sequence length="219" mass="24104">MRGTVFHYDQDHDYGYINGVDGKRYIFSRADLTQNMTLARRTLVEFTPDDGTAHDIVAAKSTPSSASGAPQQRRRATENRTARSMGLWAYFLRALGDDYGNFTGRACRKEFWAFHLWFYVVLVALFGFGILLNLAINGFDDRPGTSIGYIPALLFVPAAILPSIAVAVRRLHDIGLTGWLVLLCYTPALGAVAFLIFGLLPSQFGENRWGPVPAGVGPA</sequence>
<gene>
    <name evidence="3" type="ORF">AU467_07710</name>
</gene>
<dbReference type="GO" id="GO:0005886">
    <property type="term" value="C:plasma membrane"/>
    <property type="evidence" value="ECO:0007669"/>
    <property type="project" value="TreeGrafter"/>
</dbReference>
<feature type="transmembrane region" description="Helical" evidence="2">
    <location>
        <begin position="148"/>
        <end position="168"/>
    </location>
</feature>
<accession>A0A101KMX6</accession>
<comment type="caution">
    <text evidence="3">The sequence shown here is derived from an EMBL/GenBank/DDBJ whole genome shotgun (WGS) entry which is preliminary data.</text>
</comment>
<dbReference type="PANTHER" id="PTHR34980">
    <property type="entry name" value="INNER MEMBRANE PROTEIN-RELATED-RELATED"/>
    <property type="match status" value="1"/>
</dbReference>
<keyword evidence="2" id="KW-0812">Transmembrane</keyword>
<feature type="transmembrane region" description="Helical" evidence="2">
    <location>
        <begin position="180"/>
        <end position="200"/>
    </location>
</feature>
<dbReference type="Pfam" id="PF05656">
    <property type="entry name" value="DUF805"/>
    <property type="match status" value="1"/>
</dbReference>
<keyword evidence="2" id="KW-0472">Membrane</keyword>
<dbReference type="AlphaFoldDB" id="A0A101KMX6"/>
<dbReference type="Proteomes" id="UP000053176">
    <property type="component" value="Unassembled WGS sequence"/>
</dbReference>
<protein>
    <recommendedName>
        <fullName evidence="5">DUF805 domain-containing protein</fullName>
    </recommendedName>
</protein>
<keyword evidence="2" id="KW-1133">Transmembrane helix</keyword>
<dbReference type="Gene3D" id="2.40.50.140">
    <property type="entry name" value="Nucleic acid-binding proteins"/>
    <property type="match status" value="1"/>
</dbReference>
<dbReference type="OrthoDB" id="9812349at2"/>
<reference evidence="3 4" key="1">
    <citation type="submission" date="2015-12" db="EMBL/GenBank/DDBJ databases">
        <title>Draft genome sequence of Mesorhizobium sp. UFLA 01-765, a multitolerant efficient symbiont and plant-growth promoting strain isolated from Zn-mining soil using Leucaena leucocephala as a trap plant.</title>
        <authorList>
            <person name="Rangel W.M."/>
            <person name="Thijs S."/>
            <person name="Longatti S.M."/>
            <person name="Moreira F.M."/>
            <person name="Weyens N."/>
            <person name="Vangronsveld J."/>
            <person name="Van Hamme J.D."/>
            <person name="Bottos E.M."/>
            <person name="Rineau F."/>
        </authorList>
    </citation>
    <scope>NUCLEOTIDE SEQUENCE [LARGE SCALE GENOMIC DNA]</scope>
    <source>
        <strain evidence="3 4">UFLA 01-765</strain>
    </source>
</reference>
<feature type="region of interest" description="Disordered" evidence="1">
    <location>
        <begin position="61"/>
        <end position="80"/>
    </location>
</feature>
<evidence type="ECO:0000313" key="3">
    <source>
        <dbReference type="EMBL" id="KUM23730.1"/>
    </source>
</evidence>